<feature type="compositionally biased region" description="Polar residues" evidence="16">
    <location>
        <begin position="571"/>
        <end position="589"/>
    </location>
</feature>
<dbReference type="SUPFAM" id="SSF52490">
    <property type="entry name" value="Tubulin nucleotide-binding domain-like"/>
    <property type="match status" value="1"/>
</dbReference>
<dbReference type="InterPro" id="IPR008280">
    <property type="entry name" value="Tub_FtsZ_C"/>
</dbReference>
<feature type="active site" evidence="15">
    <location>
        <position position="258"/>
    </location>
</feature>
<organism evidence="19 20">
    <name type="scientific">Sanghuangporus baumii</name>
    <name type="common">Phellinus baumii</name>
    <dbReference type="NCBI Taxonomy" id="108892"/>
    <lineage>
        <taxon>Eukaryota</taxon>
        <taxon>Fungi</taxon>
        <taxon>Dikarya</taxon>
        <taxon>Basidiomycota</taxon>
        <taxon>Agaricomycotina</taxon>
        <taxon>Agaricomycetes</taxon>
        <taxon>Hymenochaetales</taxon>
        <taxon>Hymenochaetaceae</taxon>
        <taxon>Sanghuangporus</taxon>
    </lineage>
</organism>
<protein>
    <recommendedName>
        <fullName evidence="21">Alpha/beta-hydrolase</fullName>
    </recommendedName>
</protein>
<dbReference type="InterPro" id="IPR013094">
    <property type="entry name" value="AB_hydrolase_3"/>
</dbReference>
<keyword evidence="8" id="KW-0547">Nucleotide-binding</keyword>
<evidence type="ECO:0000256" key="14">
    <source>
        <dbReference type="ARBA" id="ARBA00049117"/>
    </source>
</evidence>
<dbReference type="InterPro" id="IPR017975">
    <property type="entry name" value="Tubulin_CS"/>
</dbReference>
<dbReference type="SMART" id="SM00865">
    <property type="entry name" value="Tubulin_C"/>
    <property type="match status" value="1"/>
</dbReference>
<name>A0A9Q5HR29_SANBA</name>
<keyword evidence="6" id="KW-0493">Microtubule</keyword>
<dbReference type="Pfam" id="PF03953">
    <property type="entry name" value="Tubulin_C"/>
    <property type="match status" value="1"/>
</dbReference>
<keyword evidence="5" id="KW-0963">Cytoplasm</keyword>
<dbReference type="InterPro" id="IPR002168">
    <property type="entry name" value="Lipase_GDXG_HIS_AS"/>
</dbReference>
<evidence type="ECO:0000256" key="6">
    <source>
        <dbReference type="ARBA" id="ARBA00022701"/>
    </source>
</evidence>
<evidence type="ECO:0000256" key="7">
    <source>
        <dbReference type="ARBA" id="ARBA00022723"/>
    </source>
</evidence>
<keyword evidence="9" id="KW-0378">Hydrolase</keyword>
<comment type="caution">
    <text evidence="19">The sequence shown here is derived from an EMBL/GenBank/DDBJ whole genome shotgun (WGS) entry which is preliminary data.</text>
</comment>
<keyword evidence="11" id="KW-0342">GTP-binding</keyword>
<gene>
    <name evidence="19" type="ORF">A7U60_g8368</name>
</gene>
<feature type="compositionally biased region" description="Low complexity" evidence="16">
    <location>
        <begin position="595"/>
        <end position="605"/>
    </location>
</feature>
<comment type="subcellular location">
    <subcellularLocation>
        <location evidence="2">Cytoplasm</location>
        <location evidence="2">Cytoskeleton</location>
    </subcellularLocation>
</comment>
<dbReference type="GO" id="GO:0005525">
    <property type="term" value="F:GTP binding"/>
    <property type="evidence" value="ECO:0007669"/>
    <property type="project" value="UniProtKB-KW"/>
</dbReference>
<dbReference type="Gene3D" id="3.40.50.1440">
    <property type="entry name" value="Tubulin/FtsZ, GTPase domain"/>
    <property type="match status" value="1"/>
</dbReference>
<dbReference type="OrthoDB" id="1662883at2759"/>
<dbReference type="InterPro" id="IPR033140">
    <property type="entry name" value="Lipase_GDXG_put_SER_AS"/>
</dbReference>
<comment type="similarity">
    <text evidence="4">Belongs to the 'GDXG' lipolytic enzyme family.</text>
</comment>
<dbReference type="SUPFAM" id="SSF53474">
    <property type="entry name" value="alpha/beta-Hydrolases"/>
    <property type="match status" value="1"/>
</dbReference>
<dbReference type="InterPro" id="IPR029058">
    <property type="entry name" value="AB_hydrolase_fold"/>
</dbReference>
<dbReference type="GO" id="GO:0016787">
    <property type="term" value="F:hydrolase activity"/>
    <property type="evidence" value="ECO:0007669"/>
    <property type="project" value="UniProtKB-KW"/>
</dbReference>
<keyword evidence="7" id="KW-0479">Metal-binding</keyword>
<feature type="region of interest" description="Disordered" evidence="16">
    <location>
        <begin position="828"/>
        <end position="866"/>
    </location>
</feature>
<keyword evidence="20" id="KW-1185">Reference proteome</keyword>
<evidence type="ECO:0000256" key="16">
    <source>
        <dbReference type="SAM" id="MobiDB-lite"/>
    </source>
</evidence>
<dbReference type="InterPro" id="IPR018316">
    <property type="entry name" value="Tubulin/FtsZ_2-layer-sand-dom"/>
</dbReference>
<accession>A0A9Q5HR29</accession>
<evidence type="ECO:0000313" key="19">
    <source>
        <dbReference type="EMBL" id="OCB84384.1"/>
    </source>
</evidence>
<evidence type="ECO:0000259" key="18">
    <source>
        <dbReference type="SMART" id="SM00865"/>
    </source>
</evidence>
<dbReference type="GO" id="GO:0046872">
    <property type="term" value="F:metal ion binding"/>
    <property type="evidence" value="ECO:0007669"/>
    <property type="project" value="UniProtKB-KW"/>
</dbReference>
<evidence type="ECO:0008006" key="21">
    <source>
        <dbReference type="Google" id="ProtNLM"/>
    </source>
</evidence>
<dbReference type="SUPFAM" id="SSF55307">
    <property type="entry name" value="Tubulin C-terminal domain-like"/>
    <property type="match status" value="1"/>
</dbReference>
<dbReference type="FunFam" id="3.30.1330.20:FF:000001">
    <property type="entry name" value="Tubulin alpha chain"/>
    <property type="match status" value="1"/>
</dbReference>
<dbReference type="GO" id="GO:0007017">
    <property type="term" value="P:microtubule-based process"/>
    <property type="evidence" value="ECO:0007669"/>
    <property type="project" value="InterPro"/>
</dbReference>
<dbReference type="InterPro" id="IPR002452">
    <property type="entry name" value="Alpha_tubulin"/>
</dbReference>
<dbReference type="PRINTS" id="PR01162">
    <property type="entry name" value="ALPHATUBULIN"/>
</dbReference>
<comment type="function">
    <text evidence="13">Tubulin is the major constituent of microtubules, a cylinder consisting of laterally associated linear protofilaments composed of alpha- and beta-tubulin heterodimers. Microtubules grow by the addition of GTP-tubulin dimers to the microtubule end, where a stabilizing cap forms. Below the cap, tubulin dimers are in GDP-bound state, owing to GTPase activity of alpha-tubulin.</text>
</comment>
<dbReference type="FunFam" id="1.10.287.600:FF:000005">
    <property type="entry name" value="Tubulin alpha chain"/>
    <property type="match status" value="1"/>
</dbReference>
<dbReference type="InterPro" id="IPR003008">
    <property type="entry name" value="Tubulin_FtsZ_GTPase"/>
</dbReference>
<dbReference type="PANTHER" id="PTHR11588">
    <property type="entry name" value="TUBULIN"/>
    <property type="match status" value="1"/>
</dbReference>
<dbReference type="InterPro" id="IPR037103">
    <property type="entry name" value="Tubulin/FtsZ-like_C"/>
</dbReference>
<feature type="region of interest" description="Disordered" evidence="16">
    <location>
        <begin position="770"/>
        <end position="811"/>
    </location>
</feature>
<proteinExistence type="inferred from homology"/>
<evidence type="ECO:0000256" key="12">
    <source>
        <dbReference type="ARBA" id="ARBA00023212"/>
    </source>
</evidence>
<evidence type="ECO:0000256" key="3">
    <source>
        <dbReference type="ARBA" id="ARBA00009636"/>
    </source>
</evidence>
<dbReference type="Gene3D" id="1.10.287.600">
    <property type="entry name" value="Helix hairpin bin"/>
    <property type="match status" value="1"/>
</dbReference>
<evidence type="ECO:0000256" key="1">
    <source>
        <dbReference type="ARBA" id="ARBA00001946"/>
    </source>
</evidence>
<comment type="similarity">
    <text evidence="3">Belongs to the tubulin family.</text>
</comment>
<dbReference type="InterPro" id="IPR023123">
    <property type="entry name" value="Tubulin_C"/>
</dbReference>
<evidence type="ECO:0000256" key="4">
    <source>
        <dbReference type="ARBA" id="ARBA00010515"/>
    </source>
</evidence>
<dbReference type="SMART" id="SM00864">
    <property type="entry name" value="Tubulin"/>
    <property type="match status" value="1"/>
</dbReference>
<evidence type="ECO:0000256" key="2">
    <source>
        <dbReference type="ARBA" id="ARBA00004245"/>
    </source>
</evidence>
<evidence type="ECO:0000256" key="9">
    <source>
        <dbReference type="ARBA" id="ARBA00022801"/>
    </source>
</evidence>
<feature type="compositionally biased region" description="Basic residues" evidence="16">
    <location>
        <begin position="829"/>
        <end position="838"/>
    </location>
</feature>
<dbReference type="PROSITE" id="PS00227">
    <property type="entry name" value="TUBULIN"/>
    <property type="match status" value="1"/>
</dbReference>
<dbReference type="GO" id="GO:0005874">
    <property type="term" value="C:microtubule"/>
    <property type="evidence" value="ECO:0007669"/>
    <property type="project" value="UniProtKB-KW"/>
</dbReference>
<evidence type="ECO:0000256" key="11">
    <source>
        <dbReference type="ARBA" id="ARBA00023134"/>
    </source>
</evidence>
<dbReference type="Proteomes" id="UP000757232">
    <property type="component" value="Unassembled WGS sequence"/>
</dbReference>
<evidence type="ECO:0000256" key="15">
    <source>
        <dbReference type="PROSITE-ProRule" id="PRU10038"/>
    </source>
</evidence>
<evidence type="ECO:0000256" key="10">
    <source>
        <dbReference type="ARBA" id="ARBA00022842"/>
    </source>
</evidence>
<dbReference type="CDD" id="cd02186">
    <property type="entry name" value="alpha_tubulin"/>
    <property type="match status" value="1"/>
</dbReference>
<dbReference type="Gene3D" id="3.40.50.1820">
    <property type="entry name" value="alpha/beta hydrolase"/>
    <property type="match status" value="2"/>
</dbReference>
<keyword evidence="10" id="KW-0460">Magnesium</keyword>
<dbReference type="InterPro" id="IPR000217">
    <property type="entry name" value="Tubulin"/>
</dbReference>
<dbReference type="Pfam" id="PF00091">
    <property type="entry name" value="Tubulin"/>
    <property type="match status" value="1"/>
</dbReference>
<evidence type="ECO:0000313" key="20">
    <source>
        <dbReference type="Proteomes" id="UP000757232"/>
    </source>
</evidence>
<dbReference type="Pfam" id="PF07859">
    <property type="entry name" value="Abhydrolase_3"/>
    <property type="match status" value="1"/>
</dbReference>
<dbReference type="PROSITE" id="PS01173">
    <property type="entry name" value="LIPASE_GDXG_HIS"/>
    <property type="match status" value="1"/>
</dbReference>
<dbReference type="GO" id="GO:0005200">
    <property type="term" value="F:structural constituent of cytoskeleton"/>
    <property type="evidence" value="ECO:0007669"/>
    <property type="project" value="InterPro"/>
</dbReference>
<comment type="catalytic activity">
    <reaction evidence="14">
        <text>GTP + H2O = GDP + phosphate + H(+)</text>
        <dbReference type="Rhea" id="RHEA:19669"/>
        <dbReference type="ChEBI" id="CHEBI:15377"/>
        <dbReference type="ChEBI" id="CHEBI:15378"/>
        <dbReference type="ChEBI" id="CHEBI:37565"/>
        <dbReference type="ChEBI" id="CHEBI:43474"/>
        <dbReference type="ChEBI" id="CHEBI:58189"/>
    </reaction>
    <physiologicalReaction direction="left-to-right" evidence="14">
        <dbReference type="Rhea" id="RHEA:19670"/>
    </physiologicalReaction>
</comment>
<evidence type="ECO:0000256" key="5">
    <source>
        <dbReference type="ARBA" id="ARBA00022490"/>
    </source>
</evidence>
<evidence type="ECO:0000259" key="17">
    <source>
        <dbReference type="SMART" id="SM00864"/>
    </source>
</evidence>
<keyword evidence="12" id="KW-0206">Cytoskeleton</keyword>
<feature type="region of interest" description="Disordered" evidence="16">
    <location>
        <begin position="571"/>
        <end position="605"/>
    </location>
</feature>
<dbReference type="EMBL" id="LNZH02000215">
    <property type="protein sequence ID" value="OCB84384.1"/>
    <property type="molecule type" value="Genomic_DNA"/>
</dbReference>
<feature type="compositionally biased region" description="Polar residues" evidence="16">
    <location>
        <begin position="856"/>
        <end position="866"/>
    </location>
</feature>
<dbReference type="InterPro" id="IPR036525">
    <property type="entry name" value="Tubulin/FtsZ_GTPase_sf"/>
</dbReference>
<evidence type="ECO:0000256" key="13">
    <source>
        <dbReference type="ARBA" id="ARBA00034296"/>
    </source>
</evidence>
<sequence length="1380" mass="154872">MPLNTASAAVHITPAVVKTFYKHYSRKASKFADGNREEEATDDVLYDEAFHIVKSFIELGTYNTVESLQEFTNTHILSPPWAAVSPVLIPFETCNRAADLLVDWFSDPDELERVVGGQRWWQVRGLDGIEGEWVTERSLLKEVDSAECIRRREEEKGRPLSDDEADIMRMDSLESVMLYIHGGAYFWGSINTHRYQILKYARKMRGRVFAVNYRKAPQYPWPCPLHDCLAAYLYLIDPPKTALHAAVSPDKIVVAGDSAGGGLCLTLLTVLRDLGKPLPAGGVLISPWVDMTHSFPSVMENTKTDIIPPHGFIHKPSMVWPIDARPNREGRIIPSESQPVPKPGHTDTLVPSVGRVSEEQASKADRTEPSLSQAEMLENDGDAREANRSVYVDPKRTDEETIRSWYPKPPKVLMENPNAVPLELRAQIQLYATNEQLTHPLVSPILQGSLGNLCPLYIITGNNECLRDEIIYLAHRASYPDEFPPRKEAIEESCREKEKAQKFTTPTRVHLQVFDGMKGMCHVLTVFTFHEAVKYAYHSIASFAKHVTQNPWCQRQGVNFPELVKDGSDVTESSISSNLHPPHSMTTRIGNGMKSLSSPLSFGSNSKSSTAIFDDNKATTKEHIQEHPSLHRLVSSETIKNNSQRDDQDLDEFYKVVMIRERVDIRGRDEFYKVVMIRERVDIRGRVRPMEDKKDMHCLRLKANEIGLLREAPARRWLEGQQEWDKHFKTVAKKVERRRRKTIRKYENTLARARELGLVHVSISDNDSIVTSETADETEGDGKIQKSRRWGPLDLEDEHPPPSSIAARHDTPESLALLKKTLYHTAPRTIKKMPKRKAKDVVKAALDPEDDPSRPPRQSVSEQQYSAEVGPMHGLSLWASIMTYFTKRSSAKATRGKNKTVSGLKKVRQHVLVFSVALFTDFSTDVAIEPLTTMREVISVHVGQAGVQIGNACWELYTVEHGLSPDGRLAEGSPSHNDDGFSTFFSETSSGKHVPRSLYVDLEPNVIDEVRTGTYRSLFHPETLVTGKEDAANNYARGHYTIGKEQIDVVMDKIRRLADNCSGLQGFFVFHSFGGGTGSGFGALLLERLSTDYGKKSKLEFSVYPAPKTSNSIVEPYNSVLTTHTTLEHSDCSFMVDNEAIYDICKQRLGVSSPGFTNLNRLIAQVVSSITASLRFDGSLNVDLNEFQTNLVPFPRIHFPLATFAPIISAEKAHHEQNSVADMTFSCFETGNQMVKCDPREGKYMACALLYRGDVVPKDVNAAVSIIKTKRTIQFVDWCPTGFKLGICNEPPAHIPGGDLAKVTRSLCMLSNTTAISSAWSRLDHKFDLLYSKRAFVHWYVGEGMEEGEFSEAREDLAALEKDYEEVGIDSADVEEAGEY</sequence>
<comment type="cofactor">
    <cofactor evidence="1">
        <name>Mg(2+)</name>
        <dbReference type="ChEBI" id="CHEBI:18420"/>
    </cofactor>
</comment>
<feature type="domain" description="Tubulin/FtsZ GTPase" evidence="17">
    <location>
        <begin position="981"/>
        <end position="1178"/>
    </location>
</feature>
<feature type="domain" description="Tubulin/FtsZ 2-layer sandwich" evidence="18">
    <location>
        <begin position="1180"/>
        <end position="1325"/>
    </location>
</feature>
<reference evidence="19" key="1">
    <citation type="submission" date="2016-06" db="EMBL/GenBank/DDBJ databases">
        <title>Draft Genome sequence of the fungus Inonotus baumii.</title>
        <authorList>
            <person name="Zhu H."/>
            <person name="Lin W."/>
        </authorList>
    </citation>
    <scope>NUCLEOTIDE SEQUENCE</scope>
    <source>
        <strain evidence="19">821</strain>
    </source>
</reference>
<dbReference type="FunFam" id="3.40.50.1440:FF:000008">
    <property type="entry name" value="Tubulin alpha chain"/>
    <property type="match status" value="1"/>
</dbReference>
<evidence type="ECO:0000256" key="8">
    <source>
        <dbReference type="ARBA" id="ARBA00022741"/>
    </source>
</evidence>
<dbReference type="PROSITE" id="PS01174">
    <property type="entry name" value="LIPASE_GDXG_SER"/>
    <property type="match status" value="1"/>
</dbReference>
<dbReference type="PRINTS" id="PR01161">
    <property type="entry name" value="TUBULIN"/>
</dbReference>
<feature type="region of interest" description="Disordered" evidence="16">
    <location>
        <begin position="329"/>
        <end position="388"/>
    </location>
</feature>
<dbReference type="Gene3D" id="3.30.1330.20">
    <property type="entry name" value="Tubulin/FtsZ, C-terminal domain"/>
    <property type="match status" value="1"/>
</dbReference>
<feature type="compositionally biased region" description="Basic and acidic residues" evidence="16">
    <location>
        <begin position="356"/>
        <end position="368"/>
    </location>
</feature>